<evidence type="ECO:0000259" key="9">
    <source>
        <dbReference type="Pfam" id="PF10513"/>
    </source>
</evidence>
<evidence type="ECO:0000256" key="6">
    <source>
        <dbReference type="ARBA" id="ARBA00025513"/>
    </source>
</evidence>
<evidence type="ECO:0000256" key="4">
    <source>
        <dbReference type="ARBA" id="ARBA00023163"/>
    </source>
</evidence>
<feature type="domain" description="Enhancer of polycomb-like N-terminal" evidence="9">
    <location>
        <begin position="7"/>
        <end position="148"/>
    </location>
</feature>
<comment type="function">
    <text evidence="6">Component of the NuA4 histone acetyltransferase complex which is involved in transcriptional activation of selected genes principally by acetylation of nucleosomal histone H4 and H2A. The NuA4 complex is also involved in DNA repair. Involved in gene silencing by neighboring heterochromatin, blockage of the silencing spreading along the chromosome, and required for cell cycle progression through G2/M.</text>
</comment>
<protein>
    <recommendedName>
        <fullName evidence="7">Enhancer of polycomb-like protein</fullName>
    </recommendedName>
</protein>
<evidence type="ECO:0000256" key="2">
    <source>
        <dbReference type="ARBA" id="ARBA00008035"/>
    </source>
</evidence>
<dbReference type="GO" id="GO:0006357">
    <property type="term" value="P:regulation of transcription by RNA polymerase II"/>
    <property type="evidence" value="ECO:0007669"/>
    <property type="project" value="InterPro"/>
</dbReference>
<gene>
    <name evidence="10" type="ORF">FHL15_003638</name>
</gene>
<evidence type="ECO:0000256" key="1">
    <source>
        <dbReference type="ARBA" id="ARBA00004123"/>
    </source>
</evidence>
<feature type="region of interest" description="Disordered" evidence="8">
    <location>
        <begin position="303"/>
        <end position="338"/>
    </location>
</feature>
<evidence type="ECO:0000313" key="11">
    <source>
        <dbReference type="Proteomes" id="UP000319160"/>
    </source>
</evidence>
<accession>A0A553I531</accession>
<dbReference type="PANTHER" id="PTHR14898">
    <property type="entry name" value="ENHANCER OF POLYCOMB"/>
    <property type="match status" value="1"/>
</dbReference>
<dbReference type="InterPro" id="IPR019542">
    <property type="entry name" value="Enhancer_polycomb-like_N"/>
</dbReference>
<keyword evidence="3 7" id="KW-0805">Transcription regulation</keyword>
<feature type="region of interest" description="Disordered" evidence="8">
    <location>
        <begin position="406"/>
        <end position="431"/>
    </location>
</feature>
<dbReference type="EMBL" id="VFLP01000016">
    <property type="protein sequence ID" value="TRX95307.1"/>
    <property type="molecule type" value="Genomic_DNA"/>
</dbReference>
<comment type="caution">
    <text evidence="10">The sequence shown here is derived from an EMBL/GenBank/DDBJ whole genome shotgun (WGS) entry which is preliminary data.</text>
</comment>
<evidence type="ECO:0000256" key="7">
    <source>
        <dbReference type="RuleBase" id="RU361124"/>
    </source>
</evidence>
<proteinExistence type="inferred from homology"/>
<keyword evidence="4 7" id="KW-0804">Transcription</keyword>
<dbReference type="GO" id="GO:0035267">
    <property type="term" value="C:NuA4 histone acetyltransferase complex"/>
    <property type="evidence" value="ECO:0007669"/>
    <property type="project" value="InterPro"/>
</dbReference>
<dbReference type="GO" id="GO:0005634">
    <property type="term" value="C:nucleus"/>
    <property type="evidence" value="ECO:0007669"/>
    <property type="project" value="UniProtKB-SubCell"/>
</dbReference>
<dbReference type="STRING" id="2512241.A0A553I531"/>
<feature type="region of interest" description="Disordered" evidence="8">
    <location>
        <begin position="556"/>
        <end position="593"/>
    </location>
</feature>
<dbReference type="Proteomes" id="UP000319160">
    <property type="component" value="Unassembled WGS sequence"/>
</dbReference>
<sequence>MTTRKVRYKKLNIKTPLPVLREHQIDANEYESLTTESQIATGVEQAEENEYHLQAALKGVGASVDNEIPVPPPQKSVEADYDELYPTPYVEPRNYIKSSDTVEETLRGSLYDMTTEDDEFLKNHNSKRPANAHLSENDFERIMEVFEDTAAESAPYAEVDNTSIPYELMSPAINHHIREKAVQAHAKAIYEYWRSRRQAVGNKSLHPSLKFETHQEHDDMDPYVCFRRREVRQTRKTRARDVQVGDKLKKLRRELEDGRQLVVFSHRRELMKRELLKTDRLIYEQRAKLKETKIKLNIKTDDDDLVNTKPQKRPKTESQQPPRAASHNQLRLTVRPDGGRSIDHLELTLLRDKQAERQRELLNNIELKVQEHRRWNSNYIDLTADPLPPVKEEQEQSFRPAKTTYLMTPPASASDSIEIDETPSTPEKSIAPFHFKAASLEDSDQEDMPSFRRRIGRLGRLFIDRRPGKSRTGLSSPSREPSSFQSDRWKYDDDDDDDEPPVYKIDTNSLRQMKFRSTIPPPAALLRRPGLDIAQLQAANRPALPQAQALMQAAQAQAQAKAQALAAQSQGPGTQASPAQPATTQQPSPVQPP</sequence>
<feature type="compositionally biased region" description="Polar residues" evidence="8">
    <location>
        <begin position="317"/>
        <end position="331"/>
    </location>
</feature>
<evidence type="ECO:0000313" key="10">
    <source>
        <dbReference type="EMBL" id="TRX95307.1"/>
    </source>
</evidence>
<comment type="similarity">
    <text evidence="2 7">Belongs to the enhancer of polycomb family.</text>
</comment>
<comment type="subcellular location">
    <subcellularLocation>
        <location evidence="1 7">Nucleus</location>
    </subcellularLocation>
</comment>
<dbReference type="Pfam" id="PF10513">
    <property type="entry name" value="EPL1"/>
    <property type="match status" value="1"/>
</dbReference>
<dbReference type="OrthoDB" id="435275at2759"/>
<dbReference type="InterPro" id="IPR024943">
    <property type="entry name" value="Enhancer_polycomb"/>
</dbReference>
<name>A0A553I531_9PEZI</name>
<keyword evidence="5 7" id="KW-0539">Nucleus</keyword>
<organism evidence="10 11">
    <name type="scientific">Xylaria flabelliformis</name>
    <dbReference type="NCBI Taxonomy" id="2512241"/>
    <lineage>
        <taxon>Eukaryota</taxon>
        <taxon>Fungi</taxon>
        <taxon>Dikarya</taxon>
        <taxon>Ascomycota</taxon>
        <taxon>Pezizomycotina</taxon>
        <taxon>Sordariomycetes</taxon>
        <taxon>Xylariomycetidae</taxon>
        <taxon>Xylariales</taxon>
        <taxon>Xylariaceae</taxon>
        <taxon>Xylaria</taxon>
    </lineage>
</organism>
<feature type="region of interest" description="Disordered" evidence="8">
    <location>
        <begin position="466"/>
        <end position="507"/>
    </location>
</feature>
<feature type="compositionally biased region" description="Low complexity" evidence="8">
    <location>
        <begin position="475"/>
        <end position="486"/>
    </location>
</feature>
<evidence type="ECO:0000256" key="5">
    <source>
        <dbReference type="ARBA" id="ARBA00023242"/>
    </source>
</evidence>
<dbReference type="AlphaFoldDB" id="A0A553I531"/>
<evidence type="ECO:0000256" key="3">
    <source>
        <dbReference type="ARBA" id="ARBA00023015"/>
    </source>
</evidence>
<reference evidence="11" key="1">
    <citation type="submission" date="2019-06" db="EMBL/GenBank/DDBJ databases">
        <title>Draft genome sequence of the griseofulvin-producing fungus Xylaria cubensis strain G536.</title>
        <authorList>
            <person name="Mead M.E."/>
            <person name="Raja H.A."/>
            <person name="Steenwyk J.L."/>
            <person name="Knowles S.L."/>
            <person name="Oberlies N.H."/>
            <person name="Rokas A."/>
        </authorList>
    </citation>
    <scope>NUCLEOTIDE SEQUENCE [LARGE SCALE GENOMIC DNA]</scope>
    <source>
        <strain evidence="11">G536</strain>
    </source>
</reference>
<evidence type="ECO:0000256" key="8">
    <source>
        <dbReference type="SAM" id="MobiDB-lite"/>
    </source>
</evidence>
<keyword evidence="11" id="KW-1185">Reference proteome</keyword>